<accession>S5ZAX2</accession>
<gene>
    <name evidence="1" type="ORF">OCC_13605</name>
</gene>
<dbReference type="Proteomes" id="UP000015502">
    <property type="component" value="Chromosome"/>
</dbReference>
<evidence type="ECO:0000313" key="2">
    <source>
        <dbReference type="Proteomes" id="UP000015502"/>
    </source>
</evidence>
<dbReference type="AlphaFoldDB" id="S5ZAX2"/>
<dbReference type="STRING" id="523849.OCC_13605"/>
<dbReference type="EMBL" id="CP006670">
    <property type="protein sequence ID" value="AGT34213.1"/>
    <property type="molecule type" value="Genomic_DNA"/>
</dbReference>
<dbReference type="HOGENOM" id="CLU_3163310_0_0_2"/>
<reference evidence="1 2" key="1">
    <citation type="journal article" date="2012" name="J. Bacteriol.">
        <title>Genome sequence of the model hyperthermophilic archaeon Thermococcus litoralis NS-C.</title>
        <authorList>
            <person name="Gardner A.F."/>
            <person name="Kumar S."/>
            <person name="Perler F.B."/>
        </authorList>
    </citation>
    <scope>NUCLEOTIDE SEQUENCE [LARGE SCALE GENOMIC DNA]</scope>
    <source>
        <strain evidence="2">ATCC 51850 / DSM 5473 / JCM 8560 / NS-C</strain>
    </source>
</reference>
<proteinExistence type="predicted"/>
<organism evidence="1 2">
    <name type="scientific">Thermococcus litoralis (strain ATCC 51850 / DSM 5473 / JCM 8560 / NS-C)</name>
    <dbReference type="NCBI Taxonomy" id="523849"/>
    <lineage>
        <taxon>Archaea</taxon>
        <taxon>Methanobacteriati</taxon>
        <taxon>Methanobacteriota</taxon>
        <taxon>Thermococci</taxon>
        <taxon>Thermococcales</taxon>
        <taxon>Thermococcaceae</taxon>
        <taxon>Thermococcus</taxon>
    </lineage>
</organism>
<sequence length="47" mass="5543">MEEKLPKGILENLSPDEKSLVYYKKEVQPGGQTKMACYHRQENNVYR</sequence>
<dbReference type="KEGG" id="tlt:OCC_13605"/>
<evidence type="ECO:0000313" key="1">
    <source>
        <dbReference type="EMBL" id="AGT34213.1"/>
    </source>
</evidence>
<dbReference type="PaxDb" id="523849-OCC_13605"/>
<name>S5ZAX2_THELN</name>
<protein>
    <submittedName>
        <fullName evidence="1">Uncharacterized protein</fullName>
    </submittedName>
</protein>
<keyword evidence="2" id="KW-1185">Reference proteome</keyword>